<protein>
    <recommendedName>
        <fullName evidence="3">16S rRNA (cytosine(967)-C(5))-methyltransferase</fullName>
        <ecNumber evidence="3">2.1.1.176</ecNumber>
    </recommendedName>
    <alternativeName>
        <fullName evidence="10">16S rRNA m5C967 methyltransferase</fullName>
    </alternativeName>
    <alternativeName>
        <fullName evidence="11">rRNA (cytosine-C(5)-)-methyltransferase RsmB</fullName>
    </alternativeName>
</protein>
<evidence type="ECO:0000256" key="7">
    <source>
        <dbReference type="ARBA" id="ARBA00022679"/>
    </source>
</evidence>
<keyword evidence="8 13" id="KW-0949">S-adenosyl-L-methionine</keyword>
<dbReference type="PROSITE" id="PS51686">
    <property type="entry name" value="SAM_MT_RSMB_NOP"/>
    <property type="match status" value="1"/>
</dbReference>
<comment type="catalytic activity">
    <reaction evidence="12">
        <text>cytidine(967) in 16S rRNA + S-adenosyl-L-methionine = 5-methylcytidine(967) in 16S rRNA + S-adenosyl-L-homocysteine + H(+)</text>
        <dbReference type="Rhea" id="RHEA:42748"/>
        <dbReference type="Rhea" id="RHEA-COMP:10219"/>
        <dbReference type="Rhea" id="RHEA-COMP:10220"/>
        <dbReference type="ChEBI" id="CHEBI:15378"/>
        <dbReference type="ChEBI" id="CHEBI:57856"/>
        <dbReference type="ChEBI" id="CHEBI:59789"/>
        <dbReference type="ChEBI" id="CHEBI:74483"/>
        <dbReference type="ChEBI" id="CHEBI:82748"/>
        <dbReference type="EC" id="2.1.1.176"/>
    </reaction>
</comment>
<comment type="similarity">
    <text evidence="13">Belongs to the class I-like SAM-binding methyltransferase superfamily. RsmB/NOP family.</text>
</comment>
<dbReference type="SUPFAM" id="SSF48013">
    <property type="entry name" value="NusB-like"/>
    <property type="match status" value="1"/>
</dbReference>
<comment type="caution">
    <text evidence="15">The sequence shown here is derived from an EMBL/GenBank/DDBJ whole genome shotgun (WGS) entry which is preliminary data.</text>
</comment>
<dbReference type="NCBIfam" id="NF011494">
    <property type="entry name" value="PRK14902.1"/>
    <property type="match status" value="1"/>
</dbReference>
<evidence type="ECO:0000256" key="12">
    <source>
        <dbReference type="ARBA" id="ARBA00047283"/>
    </source>
</evidence>
<keyword evidence="5" id="KW-0698">rRNA processing</keyword>
<reference evidence="15" key="2">
    <citation type="journal article" date="2021" name="PeerJ">
        <title>Extensive microbial diversity within the chicken gut microbiome revealed by metagenomics and culture.</title>
        <authorList>
            <person name="Gilroy R."/>
            <person name="Ravi A."/>
            <person name="Getino M."/>
            <person name="Pursley I."/>
            <person name="Horton D.L."/>
            <person name="Alikhan N.F."/>
            <person name="Baker D."/>
            <person name="Gharbi K."/>
            <person name="Hall N."/>
            <person name="Watson M."/>
            <person name="Adriaenssens E.M."/>
            <person name="Foster-Nyarko E."/>
            <person name="Jarju S."/>
            <person name="Secka A."/>
            <person name="Antonio M."/>
            <person name="Oren A."/>
            <person name="Chaudhuri R.R."/>
            <person name="La Ragione R."/>
            <person name="Hildebrand F."/>
            <person name="Pallen M.J."/>
        </authorList>
    </citation>
    <scope>NUCLEOTIDE SEQUENCE</scope>
    <source>
        <strain evidence="15">1370</strain>
    </source>
</reference>
<dbReference type="GO" id="GO:0003723">
    <property type="term" value="F:RNA binding"/>
    <property type="evidence" value="ECO:0007669"/>
    <property type="project" value="UniProtKB-UniRule"/>
</dbReference>
<evidence type="ECO:0000256" key="2">
    <source>
        <dbReference type="ARBA" id="ARBA00004496"/>
    </source>
</evidence>
<evidence type="ECO:0000313" key="15">
    <source>
        <dbReference type="EMBL" id="HIV10626.1"/>
    </source>
</evidence>
<dbReference type="Gene3D" id="1.10.940.10">
    <property type="entry name" value="NusB-like"/>
    <property type="match status" value="1"/>
</dbReference>
<dbReference type="PANTHER" id="PTHR22807:SF53">
    <property type="entry name" value="RIBOSOMAL RNA SMALL SUBUNIT METHYLTRANSFERASE B-RELATED"/>
    <property type="match status" value="1"/>
</dbReference>
<dbReference type="InterPro" id="IPR049560">
    <property type="entry name" value="MeTrfase_RsmB-F_NOP2_cat"/>
</dbReference>
<dbReference type="InterPro" id="IPR001678">
    <property type="entry name" value="MeTrfase_RsmB-F_NOP2_dom"/>
</dbReference>
<dbReference type="PRINTS" id="PR02008">
    <property type="entry name" value="RCMTFAMILY"/>
</dbReference>
<keyword evidence="4" id="KW-0963">Cytoplasm</keyword>
<dbReference type="InterPro" id="IPR029063">
    <property type="entry name" value="SAM-dependent_MTases_sf"/>
</dbReference>
<dbReference type="EMBL" id="DVOL01000038">
    <property type="protein sequence ID" value="HIV10626.1"/>
    <property type="molecule type" value="Genomic_DNA"/>
</dbReference>
<dbReference type="GO" id="GO:0005737">
    <property type="term" value="C:cytoplasm"/>
    <property type="evidence" value="ECO:0007669"/>
    <property type="project" value="UniProtKB-SubCell"/>
</dbReference>
<feature type="binding site" evidence="13">
    <location>
        <position position="309"/>
    </location>
    <ligand>
        <name>S-adenosyl-L-methionine</name>
        <dbReference type="ChEBI" id="CHEBI:59789"/>
    </ligand>
</feature>
<name>A0A9D1NQZ5_9FIRM</name>
<evidence type="ECO:0000256" key="1">
    <source>
        <dbReference type="ARBA" id="ARBA00002724"/>
    </source>
</evidence>
<keyword evidence="7 13" id="KW-0808">Transferase</keyword>
<dbReference type="InterPro" id="IPR004573">
    <property type="entry name" value="rRNA_ssu_MeTfrase_B"/>
</dbReference>
<dbReference type="GO" id="GO:0006355">
    <property type="term" value="P:regulation of DNA-templated transcription"/>
    <property type="evidence" value="ECO:0007669"/>
    <property type="project" value="InterPro"/>
</dbReference>
<dbReference type="Gene3D" id="3.30.70.1170">
    <property type="entry name" value="Sun protein, domain 3"/>
    <property type="match status" value="1"/>
</dbReference>
<evidence type="ECO:0000259" key="14">
    <source>
        <dbReference type="PROSITE" id="PS51686"/>
    </source>
</evidence>
<evidence type="ECO:0000256" key="11">
    <source>
        <dbReference type="ARBA" id="ARBA00031088"/>
    </source>
</evidence>
<dbReference type="InterPro" id="IPR035926">
    <property type="entry name" value="NusB-like_sf"/>
</dbReference>
<dbReference type="InterPro" id="IPR023267">
    <property type="entry name" value="RCMT"/>
</dbReference>
<dbReference type="AlphaFoldDB" id="A0A9D1NQZ5"/>
<evidence type="ECO:0000313" key="16">
    <source>
        <dbReference type="Proteomes" id="UP000823960"/>
    </source>
</evidence>
<dbReference type="NCBIfam" id="TIGR00563">
    <property type="entry name" value="rsmB"/>
    <property type="match status" value="1"/>
</dbReference>
<dbReference type="Pfam" id="PF01029">
    <property type="entry name" value="NusB"/>
    <property type="match status" value="1"/>
</dbReference>
<feature type="domain" description="SAM-dependent MTase RsmB/NOP-type" evidence="14">
    <location>
        <begin position="169"/>
        <end position="432"/>
    </location>
</feature>
<dbReference type="GO" id="GO:0008649">
    <property type="term" value="F:rRNA methyltransferase activity"/>
    <property type="evidence" value="ECO:0007669"/>
    <property type="project" value="InterPro"/>
</dbReference>
<dbReference type="InterPro" id="IPR006027">
    <property type="entry name" value="NusB_RsmB_TIM44"/>
</dbReference>
<feature type="binding site" evidence="13">
    <location>
        <position position="326"/>
    </location>
    <ligand>
        <name>S-adenosyl-L-methionine</name>
        <dbReference type="ChEBI" id="CHEBI:59789"/>
    </ligand>
</feature>
<reference evidence="15" key="1">
    <citation type="submission" date="2020-10" db="EMBL/GenBank/DDBJ databases">
        <authorList>
            <person name="Gilroy R."/>
        </authorList>
    </citation>
    <scope>NUCLEOTIDE SEQUENCE</scope>
    <source>
        <strain evidence="15">1370</strain>
    </source>
</reference>
<comment type="subcellular location">
    <subcellularLocation>
        <location evidence="2">Cytoplasm</location>
    </subcellularLocation>
</comment>
<evidence type="ECO:0000256" key="6">
    <source>
        <dbReference type="ARBA" id="ARBA00022603"/>
    </source>
</evidence>
<feature type="binding site" evidence="13">
    <location>
        <begin position="258"/>
        <end position="264"/>
    </location>
    <ligand>
        <name>S-adenosyl-L-methionine</name>
        <dbReference type="ChEBI" id="CHEBI:59789"/>
    </ligand>
</feature>
<dbReference type="SUPFAM" id="SSF53335">
    <property type="entry name" value="S-adenosyl-L-methionine-dependent methyltransferases"/>
    <property type="match status" value="1"/>
</dbReference>
<dbReference type="EC" id="2.1.1.176" evidence="3"/>
<evidence type="ECO:0000256" key="9">
    <source>
        <dbReference type="ARBA" id="ARBA00022884"/>
    </source>
</evidence>
<dbReference type="Pfam" id="PF22458">
    <property type="entry name" value="RsmF-B_ferredox"/>
    <property type="match status" value="1"/>
</dbReference>
<keyword evidence="9 13" id="KW-0694">RNA-binding</keyword>
<evidence type="ECO:0000256" key="5">
    <source>
        <dbReference type="ARBA" id="ARBA00022552"/>
    </source>
</evidence>
<accession>A0A9D1NQZ5</accession>
<dbReference type="Pfam" id="PF01189">
    <property type="entry name" value="Methyltr_RsmB-F"/>
    <property type="match status" value="1"/>
</dbReference>
<proteinExistence type="inferred from homology"/>
<evidence type="ECO:0000256" key="3">
    <source>
        <dbReference type="ARBA" id="ARBA00012140"/>
    </source>
</evidence>
<comment type="function">
    <text evidence="1">Specifically methylates the cytosine at position 967 (m5C967) of 16S rRNA.</text>
</comment>
<dbReference type="Gene3D" id="3.40.50.150">
    <property type="entry name" value="Vaccinia Virus protein VP39"/>
    <property type="match status" value="1"/>
</dbReference>
<evidence type="ECO:0000256" key="4">
    <source>
        <dbReference type="ARBA" id="ARBA00022490"/>
    </source>
</evidence>
<evidence type="ECO:0000256" key="8">
    <source>
        <dbReference type="ARBA" id="ARBA00022691"/>
    </source>
</evidence>
<keyword evidence="6 13" id="KW-0489">Methyltransferase</keyword>
<gene>
    <name evidence="15" type="primary">rsmB</name>
    <name evidence="15" type="ORF">IAD28_02885</name>
</gene>
<sequence>MKAPRELCFELLLETERSKSYSNIALDNALRRNASLDARDKRFITALYYGTIERMLTLDAVISLYSKRPTASLSPDVRAALRMGIYQLLYMDSVPDSAAVNESVGLLKRDKKIGASGFVNAVLRSFIRDGKRLPTGRTRLERLSIEYSCPQWLIKSWTREYGEAAAASILSSSLESPPVTLRLNSCRFSREEILSCLELDGADIEEIPGFPDSYNLRSGSVEELSAYKKGMLYVQDLSSQIAALSLEALPGQTVIDVCAAPGGKSFTVAQHMKDSGRIYSYDIHKGRVGLIAEGAKRLGLKSVTAGLNDASVYSCDIPMADRVLCDVPCSGLGVIRRKPEIKYQSPEEADSLPELQYKIAATSLGYLKPGGIMIYSTCTLRRCENDNIVKRLLDEHSELEPENIPGYSSPTVTIIPEPQGKDGFFIARLRKRG</sequence>
<feature type="binding site" evidence="13">
    <location>
        <position position="282"/>
    </location>
    <ligand>
        <name>S-adenosyl-L-methionine</name>
        <dbReference type="ChEBI" id="CHEBI:59789"/>
    </ligand>
</feature>
<evidence type="ECO:0000256" key="10">
    <source>
        <dbReference type="ARBA" id="ARBA00030399"/>
    </source>
</evidence>
<dbReference type="InterPro" id="IPR054728">
    <property type="entry name" value="RsmB-like_ferredoxin"/>
</dbReference>
<dbReference type="PANTHER" id="PTHR22807">
    <property type="entry name" value="NOP2 YEAST -RELATED NOL1/NOP2/FMU SUN DOMAIN-CONTAINING"/>
    <property type="match status" value="1"/>
</dbReference>
<organism evidence="15 16">
    <name type="scientific">Candidatus Faeciplasma avium</name>
    <dbReference type="NCBI Taxonomy" id="2840798"/>
    <lineage>
        <taxon>Bacteria</taxon>
        <taxon>Bacillati</taxon>
        <taxon>Bacillota</taxon>
        <taxon>Clostridia</taxon>
        <taxon>Eubacteriales</taxon>
        <taxon>Oscillospiraceae</taxon>
        <taxon>Oscillospiraceae incertae sedis</taxon>
        <taxon>Candidatus Faeciplasma</taxon>
    </lineage>
</organism>
<dbReference type="Proteomes" id="UP000823960">
    <property type="component" value="Unassembled WGS sequence"/>
</dbReference>
<feature type="active site" description="Nucleophile" evidence="13">
    <location>
        <position position="378"/>
    </location>
</feature>
<evidence type="ECO:0000256" key="13">
    <source>
        <dbReference type="PROSITE-ProRule" id="PRU01023"/>
    </source>
</evidence>